<sequence length="216" mass="23995">MEEVWKDINLSSLNEHPSIPASPNSNFRSMILQDFLARPFSRDQSRPTSIVTSASETANSLYVPPSTPPPPPATVLSLRESEFQFGPLRPGNSQLVQPHHSVSNVSSILSDPFENFACPSGFPSLGNKRSNDSDSSSGDRRHKRMIKNRESAARSRARKQAKIASLISQAYTNELEQKVQYLTDENARLRRQHQQICKAAATQVKSTLCRTSTAPF</sequence>
<protein>
    <submittedName>
        <fullName evidence="1">Uncharacterized protein</fullName>
    </submittedName>
</protein>
<keyword evidence="2" id="KW-1185">Reference proteome</keyword>
<organism evidence="1 2">
    <name type="scientific">Bauhinia variegata</name>
    <name type="common">Purple orchid tree</name>
    <name type="synonym">Phanera variegata</name>
    <dbReference type="NCBI Taxonomy" id="167791"/>
    <lineage>
        <taxon>Eukaryota</taxon>
        <taxon>Viridiplantae</taxon>
        <taxon>Streptophyta</taxon>
        <taxon>Embryophyta</taxon>
        <taxon>Tracheophyta</taxon>
        <taxon>Spermatophyta</taxon>
        <taxon>Magnoliopsida</taxon>
        <taxon>eudicotyledons</taxon>
        <taxon>Gunneridae</taxon>
        <taxon>Pentapetalae</taxon>
        <taxon>rosids</taxon>
        <taxon>fabids</taxon>
        <taxon>Fabales</taxon>
        <taxon>Fabaceae</taxon>
        <taxon>Cercidoideae</taxon>
        <taxon>Cercideae</taxon>
        <taxon>Bauhiniinae</taxon>
        <taxon>Bauhinia</taxon>
    </lineage>
</organism>
<evidence type="ECO:0000313" key="1">
    <source>
        <dbReference type="EMBL" id="KAI4314723.1"/>
    </source>
</evidence>
<evidence type="ECO:0000313" key="2">
    <source>
        <dbReference type="Proteomes" id="UP000828941"/>
    </source>
</evidence>
<dbReference type="Proteomes" id="UP000828941">
    <property type="component" value="Chromosome 11"/>
</dbReference>
<reference evidence="1 2" key="1">
    <citation type="journal article" date="2022" name="DNA Res.">
        <title>Chromosomal-level genome assembly of the orchid tree Bauhinia variegata (Leguminosae; Cercidoideae) supports the allotetraploid origin hypothesis of Bauhinia.</title>
        <authorList>
            <person name="Zhong Y."/>
            <person name="Chen Y."/>
            <person name="Zheng D."/>
            <person name="Pang J."/>
            <person name="Liu Y."/>
            <person name="Luo S."/>
            <person name="Meng S."/>
            <person name="Qian L."/>
            <person name="Wei D."/>
            <person name="Dai S."/>
            <person name="Zhou R."/>
        </authorList>
    </citation>
    <scope>NUCLEOTIDE SEQUENCE [LARGE SCALE GENOMIC DNA]</scope>
    <source>
        <strain evidence="1">BV-YZ2020</strain>
    </source>
</reference>
<proteinExistence type="predicted"/>
<accession>A0ACB9LV87</accession>
<comment type="caution">
    <text evidence="1">The sequence shown here is derived from an EMBL/GenBank/DDBJ whole genome shotgun (WGS) entry which is preliminary data.</text>
</comment>
<dbReference type="EMBL" id="CM039436">
    <property type="protein sequence ID" value="KAI4314723.1"/>
    <property type="molecule type" value="Genomic_DNA"/>
</dbReference>
<gene>
    <name evidence="1" type="ORF">L6164_027603</name>
</gene>
<name>A0ACB9LV87_BAUVA</name>